<organism evidence="1">
    <name type="scientific">Leptolyngbya sp. NK1-12</name>
    <dbReference type="NCBI Taxonomy" id="2547451"/>
    <lineage>
        <taxon>Bacteria</taxon>
        <taxon>Bacillati</taxon>
        <taxon>Cyanobacteriota</taxon>
        <taxon>Cyanophyceae</taxon>
        <taxon>Leptolyngbyales</taxon>
        <taxon>Leptolyngbyaceae</taxon>
        <taxon>Leptolyngbya group</taxon>
        <taxon>Leptolyngbya</taxon>
    </lineage>
</organism>
<dbReference type="Pfam" id="PF13419">
    <property type="entry name" value="HAD_2"/>
    <property type="match status" value="1"/>
</dbReference>
<dbReference type="SFLD" id="SFLDG01129">
    <property type="entry name" value="C1.5:_HAD__Beta-PGM__Phosphata"/>
    <property type="match status" value="1"/>
</dbReference>
<evidence type="ECO:0000313" key="1">
    <source>
        <dbReference type="EMBL" id="WNZ24104.1"/>
    </source>
</evidence>
<dbReference type="PANTHER" id="PTHR43434">
    <property type="entry name" value="PHOSPHOGLYCOLATE PHOSPHATASE"/>
    <property type="match status" value="1"/>
</dbReference>
<dbReference type="InterPro" id="IPR050155">
    <property type="entry name" value="HAD-like_hydrolase_sf"/>
</dbReference>
<reference evidence="1" key="1">
    <citation type="submission" date="2020-05" db="EMBL/GenBank/DDBJ databases">
        <authorList>
            <person name="Zhu T."/>
            <person name="Keshari N."/>
            <person name="Lu X."/>
        </authorList>
    </citation>
    <scope>NUCLEOTIDE SEQUENCE</scope>
    <source>
        <strain evidence="1">NK1-12</strain>
    </source>
</reference>
<dbReference type="Gene3D" id="3.40.50.1000">
    <property type="entry name" value="HAD superfamily/HAD-like"/>
    <property type="match status" value="1"/>
</dbReference>
<dbReference type="RefSeq" id="WP_316429714.1">
    <property type="nucleotide sequence ID" value="NZ_CP053586.1"/>
</dbReference>
<dbReference type="InterPro" id="IPR036412">
    <property type="entry name" value="HAD-like_sf"/>
</dbReference>
<dbReference type="Gene3D" id="1.10.150.240">
    <property type="entry name" value="Putative phosphatase, domain 2"/>
    <property type="match status" value="1"/>
</dbReference>
<proteinExistence type="predicted"/>
<name>A0AA97AH26_9CYAN</name>
<protein>
    <submittedName>
        <fullName evidence="1">HAD hydrolase-like protein</fullName>
    </submittedName>
</protein>
<dbReference type="GO" id="GO:0006281">
    <property type="term" value="P:DNA repair"/>
    <property type="evidence" value="ECO:0007669"/>
    <property type="project" value="TreeGrafter"/>
</dbReference>
<dbReference type="PANTHER" id="PTHR43434:SF19">
    <property type="entry name" value="PHOSPHONOACETALDEHYDE HYDROLASE"/>
    <property type="match status" value="1"/>
</dbReference>
<dbReference type="GO" id="GO:0005829">
    <property type="term" value="C:cytosol"/>
    <property type="evidence" value="ECO:0007669"/>
    <property type="project" value="TreeGrafter"/>
</dbReference>
<dbReference type="InterPro" id="IPR041492">
    <property type="entry name" value="HAD_2"/>
</dbReference>
<dbReference type="GO" id="GO:0008967">
    <property type="term" value="F:phosphoglycolate phosphatase activity"/>
    <property type="evidence" value="ECO:0007669"/>
    <property type="project" value="TreeGrafter"/>
</dbReference>
<sequence length="241" mass="26906">MAKIELVVCDMAGTTVQDNGEVQRCFLEAAAATGLQADPDKIRFMMGWSKKLVFQTLWQAQIGVEHPNYETRVNASFNQFKLILEDYYRTQAVQPAEGCLELFAWLKSQHIKIALTTGFYREVTNIILERLGWNQGLAANYVGSAESMIQVSVTPSEIYANEGRPAPFMIQKAMYYLKIRDPKAVVNIGDTPSDIESGYNANCLLSFGITNGSHTKEQLEAYPNDGLLASLHELKDRIASL</sequence>
<dbReference type="SUPFAM" id="SSF56784">
    <property type="entry name" value="HAD-like"/>
    <property type="match status" value="1"/>
</dbReference>
<gene>
    <name evidence="1" type="ORF">HJG54_15370</name>
</gene>
<dbReference type="EMBL" id="CP053586">
    <property type="protein sequence ID" value="WNZ24104.1"/>
    <property type="molecule type" value="Genomic_DNA"/>
</dbReference>
<dbReference type="InterPro" id="IPR023214">
    <property type="entry name" value="HAD_sf"/>
</dbReference>
<accession>A0AA97AH26</accession>
<dbReference type="InterPro" id="IPR023198">
    <property type="entry name" value="PGP-like_dom2"/>
</dbReference>
<dbReference type="AlphaFoldDB" id="A0AA97AH26"/>
<dbReference type="SFLD" id="SFLDS00003">
    <property type="entry name" value="Haloacid_Dehalogenase"/>
    <property type="match status" value="1"/>
</dbReference>
<keyword evidence="1" id="KW-0378">Hydrolase</keyword>